<dbReference type="FunFam" id="2.60.40.10:FF:001223">
    <property type="entry name" value="Sidekick cell adhesion molecule 1"/>
    <property type="match status" value="1"/>
</dbReference>
<evidence type="ECO:0000256" key="7">
    <source>
        <dbReference type="ARBA" id="ARBA00023319"/>
    </source>
</evidence>
<dbReference type="Gene3D" id="2.60.40.10">
    <property type="entry name" value="Immunoglobulins"/>
    <property type="match status" value="16"/>
</dbReference>
<feature type="region of interest" description="Disordered" evidence="8">
    <location>
        <begin position="908"/>
        <end position="942"/>
    </location>
</feature>
<dbReference type="SMART" id="SM00408">
    <property type="entry name" value="IGc2"/>
    <property type="match status" value="14"/>
</dbReference>
<feature type="domain" description="Ig-like" evidence="9">
    <location>
        <begin position="34"/>
        <end position="128"/>
    </location>
</feature>
<keyword evidence="4" id="KW-0732">Signal</keyword>
<dbReference type="Proteomes" id="UP000492821">
    <property type="component" value="Unassembled WGS sequence"/>
</dbReference>
<dbReference type="InterPro" id="IPR003599">
    <property type="entry name" value="Ig_sub"/>
</dbReference>
<evidence type="ECO:0000259" key="9">
    <source>
        <dbReference type="PROSITE" id="PS50835"/>
    </source>
</evidence>
<feature type="compositionally biased region" description="Basic and acidic residues" evidence="8">
    <location>
        <begin position="139"/>
        <end position="153"/>
    </location>
</feature>
<dbReference type="InterPro" id="IPR036179">
    <property type="entry name" value="Ig-like_dom_sf"/>
</dbReference>
<proteinExistence type="inferred from homology"/>
<dbReference type="InterPro" id="IPR013783">
    <property type="entry name" value="Ig-like_fold"/>
</dbReference>
<feature type="region of interest" description="Disordered" evidence="8">
    <location>
        <begin position="1"/>
        <end position="32"/>
    </location>
</feature>
<dbReference type="GO" id="GO:0005886">
    <property type="term" value="C:plasma membrane"/>
    <property type="evidence" value="ECO:0007669"/>
    <property type="project" value="TreeGrafter"/>
</dbReference>
<evidence type="ECO:0000256" key="8">
    <source>
        <dbReference type="SAM" id="MobiDB-lite"/>
    </source>
</evidence>
<dbReference type="WBParaSite" id="Pan_g14398.t1">
    <property type="protein sequence ID" value="Pan_g14398.t1"/>
    <property type="gene ID" value="Pan_g14398"/>
</dbReference>
<feature type="domain" description="Ig-like" evidence="9">
    <location>
        <begin position="1150"/>
        <end position="1239"/>
    </location>
</feature>
<comment type="subcellular location">
    <subcellularLocation>
        <location evidence="1">Cytoplasm</location>
        <location evidence="1">Myofibril</location>
        <location evidence="1">Sarcomere</location>
        <location evidence="1">A band</location>
    </subcellularLocation>
</comment>
<dbReference type="FunFam" id="2.60.40.10:FF:000345">
    <property type="entry name" value="Muscle M-line assembly protein unc-89"/>
    <property type="match status" value="1"/>
</dbReference>
<dbReference type="FunFam" id="2.60.40.10:FF:000032">
    <property type="entry name" value="palladin isoform X1"/>
    <property type="match status" value="2"/>
</dbReference>
<dbReference type="SMART" id="SM00409">
    <property type="entry name" value="IG"/>
    <property type="match status" value="16"/>
</dbReference>
<dbReference type="GO" id="GO:0007156">
    <property type="term" value="P:homophilic cell adhesion via plasma membrane adhesion molecules"/>
    <property type="evidence" value="ECO:0007669"/>
    <property type="project" value="TreeGrafter"/>
</dbReference>
<feature type="domain" description="Ig-like" evidence="9">
    <location>
        <begin position="1495"/>
        <end position="1585"/>
    </location>
</feature>
<feature type="domain" description="Ig-like" evidence="9">
    <location>
        <begin position="1719"/>
        <end position="1793"/>
    </location>
</feature>
<evidence type="ECO:0000256" key="1">
    <source>
        <dbReference type="ARBA" id="ARBA00004161"/>
    </source>
</evidence>
<feature type="domain" description="Ig-like" evidence="9">
    <location>
        <begin position="1042"/>
        <end position="1131"/>
    </location>
</feature>
<reference evidence="11" key="2">
    <citation type="submission" date="2020-10" db="UniProtKB">
        <authorList>
            <consortium name="WormBaseParasite"/>
        </authorList>
    </citation>
    <scope>IDENTIFICATION</scope>
</reference>
<feature type="region of interest" description="Disordered" evidence="8">
    <location>
        <begin position="130"/>
        <end position="172"/>
    </location>
</feature>
<dbReference type="PANTHER" id="PTHR45080">
    <property type="entry name" value="CONTACTIN 5"/>
    <property type="match status" value="1"/>
</dbReference>
<feature type="domain" description="Ig-like" evidence="9">
    <location>
        <begin position="805"/>
        <end position="899"/>
    </location>
</feature>
<dbReference type="GO" id="GO:0060298">
    <property type="term" value="P:positive regulation of sarcomere organization"/>
    <property type="evidence" value="ECO:0007669"/>
    <property type="project" value="UniProtKB-ARBA"/>
</dbReference>
<keyword evidence="6" id="KW-1015">Disulfide bond</keyword>
<feature type="domain" description="Ig-like" evidence="9">
    <location>
        <begin position="691"/>
        <end position="779"/>
    </location>
</feature>
<sequence length="1914" mass="211269">MEVRNGKEMEMPASERAKSTTDETERTSRSKKLKTLEITNGLRDIETRDGSPERTFMCSVNDDENVKVTWLKNGTPIDDSLIGTKYFPTKDTSRFSLRIRNIGLDDGAVYTVRLEQGSIVLQSDGKLTVKKAAVSEEPETSKRKSTTDDDESKKKRSRKPGEPDVDTFDSPPYFHYKLEDETVKEGDRMILSVTNTTLPEPDVEWFKNGIKFSPDVKYAMRKDKGRYELIIAKCELDDDADWKAIGKNKYGMCESDCHLTVVKDDHTDKPEFIVPLLDETVYEKGLLKLDVTIASKTKPLTVRWLKDGTQIIHGDIYRLTNRDDKNFGLSVLDVRKRHQGKYAVEAVNPAGKSLCECKVTVKPEKDRPRDDDDAQPPRIKVPLPASRDLPEGAEVKLVVAVTGSPTPTIEWLKDDKPFTDAEISFAAGMAQLVILKAKRDHSGVYSCVATNDHGSVRSVGMVYITPDESLSVIPPKFTEGLLPSSVMENAEIHLECTVTGKPPPTITWYHDGLKLLMTENRLLQYVDRKGVVKLNIMKARPDDAGEYSCEAANTGGRDWTHAGVKVVGTGITRSRSPSPTPKREKGPVITRHLCDANVHEGNRELLECEIDAYPEPTVEWTHDGILVAESKTLRTYFDGRIAFLKLYEAKLEHQGQYEIKVANRFGEVTSKANIKVERLDESGVEYVPNMPKFTQKLDNTVIERSGPVNLEVVVEGTPEPEMRWLLNGKALKKDMDFTKSKNNGRYTLAIAKFDKSWSGTWTAIATNIYGDSHCSAEITLKDSESADKKPKKSAKKSPVQVEIAPSTTPFFRESLADQTVLAGQTVNLKCKVAGEPAPEVTWQKDGEPIQPSRHIHLSFNPEDGACVLNIPSVDASDAGVYMVTAKNANGSQSTDCVLTVAETAGKDKHLVTAEDSESSGPSRKKSRQTEKYEKPKFTRKPNPEIVVNEGQRVEMIARAVGVPTPVFKWLKEGKEIRPSMKGYRTWLTGGGESVLEIECVVRKSAAIFTCIAINSEGEDKVETELVVNRKKQVTLQPLPAVPKFTKALTDTGITAGHPAILSCTVAGFPDPHLRWVFVDDDREVTQLMDMKNSPWIEYRQGEDAELRAQAVYKGQQGTYRCIATNEHGSVTSECYLMVGEGIEDSPAGPPRFLKCLRDVWAPLGETIRLDVEVCGEPMPKIKWLHNESKITTSKDVIITNDQPSRSTLTISSLNLASIGRYAVEASNIHGVVRTNAQVMVGTAGTGDNREPARSPLTLPVSFHETTGTANVASPTSPRSDASDPRKRPTIKRKGAAPSFVIGLADMELKAGDTAAVAGKLAKKRRGRHDEDPKSLKDAIIARISVDDLDDDQPGPLSPRRHTHDTTLEEIRQAINKRNKRLCRPKFLVKPKPKKAIEEYKSLRLKTAISGNPIPEVRWDRDGMILETGNKFSIYNDGDFYYLEVHHCSAVDVGFYNCTATNSEGMAICTSEVEVEANDSPLEQLKKKLRKNPSTPEFIEVLPGRTSAKVGESLSISCSVSAYPAPKIQWSRNAVPIIAQKGQYSMFFDGECATLNFIDISVADAGTYQCVASNNVGTASTQMNLDVEKPNFREKDSAPPKFLQNKQKIRSVLDGTTNAISLSAEIIEGAEPVIFRWSRNKMEIEPSVTIGLLRRGKTSILELKDAFPEDSGEYVCSAENKFGVARCYIDLNIIETMKSLSVDIPPTVNAISKTVAAHICGVSELRFTVTGQPEAVISWTHGGTKILPGARFETFGENGQFVLRIHDIEQSDNGTYTLTAVNSAGSASDSVLLKIDELAEGSKTLPRFTKHPVSVQCTLGQQVQLETEFEGIPQPVASWFMGPKRLASGAGIDIMTTGNSSSLTIASVTERDLGEYLCTVRNVCGEDLTTAVVFLEGSTANLRSPRAKHTPKKPY</sequence>
<evidence type="ECO:0000256" key="3">
    <source>
        <dbReference type="ARBA" id="ARBA00022490"/>
    </source>
</evidence>
<keyword evidence="5" id="KW-0677">Repeat</keyword>
<dbReference type="FunFam" id="2.60.40.10:FF:000107">
    <property type="entry name" value="Myosin, light chain kinase a"/>
    <property type="match status" value="6"/>
</dbReference>
<feature type="region of interest" description="Disordered" evidence="8">
    <location>
        <begin position="362"/>
        <end position="386"/>
    </location>
</feature>
<dbReference type="InterPro" id="IPR050958">
    <property type="entry name" value="Cell_Adh-Cytoskel_Orgn"/>
</dbReference>
<dbReference type="Pfam" id="PF07679">
    <property type="entry name" value="I-set"/>
    <property type="match status" value="16"/>
</dbReference>
<feature type="domain" description="Ig-like" evidence="9">
    <location>
        <begin position="377"/>
        <end position="465"/>
    </location>
</feature>
<reference evidence="10" key="1">
    <citation type="journal article" date="2013" name="Genetics">
        <title>The draft genome and transcriptome of Panagrellus redivivus are shaped by the harsh demands of a free-living lifestyle.</title>
        <authorList>
            <person name="Srinivasan J."/>
            <person name="Dillman A.R."/>
            <person name="Macchietto M.G."/>
            <person name="Heikkinen L."/>
            <person name="Lakso M."/>
            <person name="Fracchia K.M."/>
            <person name="Antoshechkin I."/>
            <person name="Mortazavi A."/>
            <person name="Wong G."/>
            <person name="Sternberg P.W."/>
        </authorList>
    </citation>
    <scope>NUCLEOTIDE SEQUENCE [LARGE SCALE GENOMIC DNA]</scope>
    <source>
        <strain evidence="10">MT8872</strain>
    </source>
</reference>
<dbReference type="CDD" id="cd00096">
    <property type="entry name" value="Ig"/>
    <property type="match status" value="2"/>
</dbReference>
<feature type="compositionally biased region" description="Basic and acidic residues" evidence="8">
    <location>
        <begin position="927"/>
        <end position="936"/>
    </location>
</feature>
<feature type="domain" description="Ig-like" evidence="9">
    <location>
        <begin position="475"/>
        <end position="567"/>
    </location>
</feature>
<feature type="compositionally biased region" description="Basic and acidic residues" evidence="8">
    <location>
        <begin position="1"/>
        <end position="28"/>
    </location>
</feature>
<feature type="domain" description="Ig-like" evidence="9">
    <location>
        <begin position="1384"/>
        <end position="1473"/>
    </location>
</feature>
<evidence type="ECO:0000256" key="4">
    <source>
        <dbReference type="ARBA" id="ARBA00022729"/>
    </source>
</evidence>
<dbReference type="PROSITE" id="PS50835">
    <property type="entry name" value="IG_LIKE"/>
    <property type="match status" value="14"/>
</dbReference>
<accession>A0A7E4UYK2</accession>
<keyword evidence="3" id="KW-0963">Cytoplasm</keyword>
<dbReference type="PANTHER" id="PTHR45080:SF8">
    <property type="entry name" value="IG-LIKE DOMAIN-CONTAINING PROTEIN"/>
    <property type="match status" value="1"/>
</dbReference>
<protein>
    <submittedName>
        <fullName evidence="11">Muscle M-line assembly protein unc-89</fullName>
    </submittedName>
</protein>
<feature type="domain" description="Ig-like" evidence="9">
    <location>
        <begin position="935"/>
        <end position="1026"/>
    </location>
</feature>
<comment type="similarity">
    <text evidence="2">Belongs to the protein kinase superfamily. CAMK Ser/Thr protein kinase family.</text>
</comment>
<feature type="compositionally biased region" description="Polar residues" evidence="8">
    <location>
        <begin position="1264"/>
        <end position="1279"/>
    </location>
</feature>
<dbReference type="InterPro" id="IPR003598">
    <property type="entry name" value="Ig_sub2"/>
</dbReference>
<keyword evidence="7" id="KW-0393">Immunoglobulin domain</keyword>
<evidence type="ECO:0000256" key="5">
    <source>
        <dbReference type="ARBA" id="ARBA00022737"/>
    </source>
</evidence>
<feature type="domain" description="Ig-like" evidence="9">
    <location>
        <begin position="1599"/>
        <end position="1700"/>
    </location>
</feature>
<name>A0A7E4UYK2_PANRE</name>
<dbReference type="GO" id="GO:0040017">
    <property type="term" value="P:positive regulation of locomotion"/>
    <property type="evidence" value="ECO:0007669"/>
    <property type="project" value="UniProtKB-ARBA"/>
</dbReference>
<keyword evidence="10" id="KW-1185">Reference proteome</keyword>
<evidence type="ECO:0000256" key="6">
    <source>
        <dbReference type="ARBA" id="ARBA00023157"/>
    </source>
</evidence>
<evidence type="ECO:0000256" key="2">
    <source>
        <dbReference type="ARBA" id="ARBA00006692"/>
    </source>
</evidence>
<dbReference type="GO" id="GO:0019899">
    <property type="term" value="F:enzyme binding"/>
    <property type="evidence" value="ECO:0007669"/>
    <property type="project" value="UniProtKB-ARBA"/>
</dbReference>
<feature type="region of interest" description="Disordered" evidence="8">
    <location>
        <begin position="1264"/>
        <end position="1294"/>
    </location>
</feature>
<dbReference type="SUPFAM" id="SSF48726">
    <property type="entry name" value="Immunoglobulin"/>
    <property type="match status" value="16"/>
</dbReference>
<organism evidence="10 11">
    <name type="scientific">Panagrellus redivivus</name>
    <name type="common">Microworm</name>
    <dbReference type="NCBI Taxonomy" id="6233"/>
    <lineage>
        <taxon>Eukaryota</taxon>
        <taxon>Metazoa</taxon>
        <taxon>Ecdysozoa</taxon>
        <taxon>Nematoda</taxon>
        <taxon>Chromadorea</taxon>
        <taxon>Rhabditida</taxon>
        <taxon>Tylenchina</taxon>
        <taxon>Panagrolaimomorpha</taxon>
        <taxon>Panagrolaimoidea</taxon>
        <taxon>Panagrolaimidae</taxon>
        <taxon>Panagrellus</taxon>
    </lineage>
</organism>
<dbReference type="InterPro" id="IPR013098">
    <property type="entry name" value="Ig_I-set"/>
</dbReference>
<evidence type="ECO:0000313" key="10">
    <source>
        <dbReference type="Proteomes" id="UP000492821"/>
    </source>
</evidence>
<dbReference type="FunFam" id="2.60.40.10:FF:000425">
    <property type="entry name" value="Myosin light chain kinase"/>
    <property type="match status" value="1"/>
</dbReference>
<evidence type="ECO:0000313" key="11">
    <source>
        <dbReference type="WBParaSite" id="Pan_g14398.t1"/>
    </source>
</evidence>
<feature type="domain" description="Ig-like" evidence="9">
    <location>
        <begin position="587"/>
        <end position="675"/>
    </location>
</feature>
<dbReference type="GO" id="GO:0031672">
    <property type="term" value="C:A band"/>
    <property type="evidence" value="ECO:0007669"/>
    <property type="project" value="UniProtKB-SubCell"/>
</dbReference>
<dbReference type="InterPro" id="IPR007110">
    <property type="entry name" value="Ig-like_dom"/>
</dbReference>
<feature type="domain" description="Ig-like" evidence="9">
    <location>
        <begin position="1805"/>
        <end position="1888"/>
    </location>
</feature>
<dbReference type="GO" id="GO:0045989">
    <property type="term" value="P:positive regulation of striated muscle contraction"/>
    <property type="evidence" value="ECO:0007669"/>
    <property type="project" value="UniProtKB-ARBA"/>
</dbReference>